<feature type="region of interest" description="Disordered" evidence="1">
    <location>
        <begin position="2109"/>
        <end position="2130"/>
    </location>
</feature>
<feature type="compositionally biased region" description="Low complexity" evidence="1">
    <location>
        <begin position="931"/>
        <end position="953"/>
    </location>
</feature>
<proteinExistence type="predicted"/>
<feature type="compositionally biased region" description="Low complexity" evidence="1">
    <location>
        <begin position="397"/>
        <end position="443"/>
    </location>
</feature>
<reference evidence="3" key="1">
    <citation type="submission" date="2016-10" db="EMBL/GenBank/DDBJ databases">
        <authorList>
            <person name="Benchimol M."/>
            <person name="Almeida L.G."/>
            <person name="Vasconcelos A.T."/>
            <person name="Perreira-Neves A."/>
            <person name="Rosa I.A."/>
            <person name="Tasca T."/>
            <person name="Bogo M.R."/>
            <person name="de Souza W."/>
        </authorList>
    </citation>
    <scope>NUCLEOTIDE SEQUENCE [LARGE SCALE GENOMIC DNA]</scope>
    <source>
        <strain evidence="3">K</strain>
    </source>
</reference>
<feature type="region of interest" description="Disordered" evidence="1">
    <location>
        <begin position="2002"/>
        <end position="2026"/>
    </location>
</feature>
<dbReference type="Proteomes" id="UP000179807">
    <property type="component" value="Unassembled WGS sequence"/>
</dbReference>
<feature type="compositionally biased region" description="Low complexity" evidence="1">
    <location>
        <begin position="1224"/>
        <end position="1244"/>
    </location>
</feature>
<dbReference type="SMART" id="SM00239">
    <property type="entry name" value="C2"/>
    <property type="match status" value="2"/>
</dbReference>
<feature type="compositionally biased region" description="Low complexity" evidence="1">
    <location>
        <begin position="972"/>
        <end position="989"/>
    </location>
</feature>
<dbReference type="Gene3D" id="2.60.40.150">
    <property type="entry name" value="C2 domain"/>
    <property type="match status" value="2"/>
</dbReference>
<feature type="compositionally biased region" description="Low complexity" evidence="1">
    <location>
        <begin position="294"/>
        <end position="313"/>
    </location>
</feature>
<evidence type="ECO:0000256" key="1">
    <source>
        <dbReference type="SAM" id="MobiDB-lite"/>
    </source>
</evidence>
<feature type="compositionally biased region" description="Low complexity" evidence="1">
    <location>
        <begin position="2073"/>
        <end position="2085"/>
    </location>
</feature>
<feature type="compositionally biased region" description="Low complexity" evidence="1">
    <location>
        <begin position="190"/>
        <end position="214"/>
    </location>
</feature>
<feature type="region of interest" description="Disordered" evidence="1">
    <location>
        <begin position="185"/>
        <end position="494"/>
    </location>
</feature>
<feature type="compositionally biased region" description="Low complexity" evidence="1">
    <location>
        <begin position="2242"/>
        <end position="2252"/>
    </location>
</feature>
<dbReference type="PROSITE" id="PS50004">
    <property type="entry name" value="C2"/>
    <property type="match status" value="2"/>
</dbReference>
<protein>
    <recommendedName>
        <fullName evidence="2">C2 domain-containing protein</fullName>
    </recommendedName>
</protein>
<feature type="compositionally biased region" description="Low complexity" evidence="1">
    <location>
        <begin position="228"/>
        <end position="249"/>
    </location>
</feature>
<evidence type="ECO:0000259" key="2">
    <source>
        <dbReference type="PROSITE" id="PS50004"/>
    </source>
</evidence>
<evidence type="ECO:0000313" key="4">
    <source>
        <dbReference type="Proteomes" id="UP000179807"/>
    </source>
</evidence>
<dbReference type="InterPro" id="IPR000008">
    <property type="entry name" value="C2_dom"/>
</dbReference>
<feature type="region of interest" description="Disordered" evidence="1">
    <location>
        <begin position="751"/>
        <end position="779"/>
    </location>
</feature>
<organism evidence="3 4">
    <name type="scientific">Tritrichomonas foetus</name>
    <dbReference type="NCBI Taxonomy" id="1144522"/>
    <lineage>
        <taxon>Eukaryota</taxon>
        <taxon>Metamonada</taxon>
        <taxon>Parabasalia</taxon>
        <taxon>Tritrichomonadida</taxon>
        <taxon>Tritrichomonadidae</taxon>
        <taxon>Tritrichomonas</taxon>
    </lineage>
</organism>
<feature type="domain" description="C2" evidence="2">
    <location>
        <begin position="1257"/>
        <end position="1370"/>
    </location>
</feature>
<gene>
    <name evidence="3" type="ORF">TRFO_07860</name>
</gene>
<feature type="compositionally biased region" description="Basic residues" evidence="1">
    <location>
        <begin position="754"/>
        <end position="763"/>
    </location>
</feature>
<dbReference type="Pfam" id="PF00168">
    <property type="entry name" value="C2"/>
    <property type="match status" value="2"/>
</dbReference>
<feature type="compositionally biased region" description="Polar residues" evidence="1">
    <location>
        <begin position="1171"/>
        <end position="1203"/>
    </location>
</feature>
<keyword evidence="4" id="KW-1185">Reference proteome</keyword>
<comment type="caution">
    <text evidence="3">The sequence shown here is derived from an EMBL/GenBank/DDBJ whole genome shotgun (WGS) entry which is preliminary data.</text>
</comment>
<feature type="compositionally biased region" description="Basic and acidic residues" evidence="1">
    <location>
        <begin position="343"/>
        <end position="374"/>
    </location>
</feature>
<accession>A0A1J4JN40</accession>
<feature type="region of interest" description="Disordered" evidence="1">
    <location>
        <begin position="2237"/>
        <end position="2262"/>
    </location>
</feature>
<feature type="region of interest" description="Disordered" evidence="1">
    <location>
        <begin position="1750"/>
        <end position="1770"/>
    </location>
</feature>
<dbReference type="VEuPathDB" id="TrichDB:TRFO_07860"/>
<feature type="compositionally biased region" description="Low complexity" evidence="1">
    <location>
        <begin position="1932"/>
        <end position="1941"/>
    </location>
</feature>
<feature type="compositionally biased region" description="Polar residues" evidence="1">
    <location>
        <begin position="954"/>
        <end position="971"/>
    </location>
</feature>
<feature type="compositionally biased region" description="Basic residues" evidence="1">
    <location>
        <begin position="281"/>
        <end position="293"/>
    </location>
</feature>
<feature type="compositionally biased region" description="Basic and acidic residues" evidence="1">
    <location>
        <begin position="1146"/>
        <end position="1160"/>
    </location>
</feature>
<feature type="region of interest" description="Disordered" evidence="1">
    <location>
        <begin position="931"/>
        <end position="991"/>
    </location>
</feature>
<feature type="compositionally biased region" description="Polar residues" evidence="1">
    <location>
        <begin position="1976"/>
        <end position="1993"/>
    </location>
</feature>
<dbReference type="CDD" id="cd00030">
    <property type="entry name" value="C2"/>
    <property type="match status" value="1"/>
</dbReference>
<dbReference type="InterPro" id="IPR035892">
    <property type="entry name" value="C2_domain_sf"/>
</dbReference>
<feature type="region of interest" description="Disordered" evidence="1">
    <location>
        <begin position="1124"/>
        <end position="1271"/>
    </location>
</feature>
<feature type="region of interest" description="Disordered" evidence="1">
    <location>
        <begin position="1070"/>
        <end position="1111"/>
    </location>
</feature>
<dbReference type="RefSeq" id="XP_068353681.1">
    <property type="nucleotide sequence ID" value="XM_068493949.1"/>
</dbReference>
<feature type="region of interest" description="Disordered" evidence="1">
    <location>
        <begin position="2065"/>
        <end position="2088"/>
    </location>
</feature>
<feature type="compositionally biased region" description="Low complexity" evidence="1">
    <location>
        <begin position="1204"/>
        <end position="1215"/>
    </location>
</feature>
<dbReference type="EMBL" id="MLAK01000949">
    <property type="protein sequence ID" value="OHT00545.1"/>
    <property type="molecule type" value="Genomic_DNA"/>
</dbReference>
<feature type="region of interest" description="Disordered" evidence="1">
    <location>
        <begin position="1976"/>
        <end position="1995"/>
    </location>
</feature>
<feature type="compositionally biased region" description="Low complexity" evidence="1">
    <location>
        <begin position="451"/>
        <end position="474"/>
    </location>
</feature>
<feature type="region of interest" description="Disordered" evidence="1">
    <location>
        <begin position="1916"/>
        <end position="1944"/>
    </location>
</feature>
<evidence type="ECO:0000313" key="3">
    <source>
        <dbReference type="EMBL" id="OHT00545.1"/>
    </source>
</evidence>
<name>A0A1J4JN40_9EUKA</name>
<feature type="compositionally biased region" description="Polar residues" evidence="1">
    <location>
        <begin position="1760"/>
        <end position="1770"/>
    </location>
</feature>
<feature type="compositionally biased region" description="Polar residues" evidence="1">
    <location>
        <begin position="1081"/>
        <end position="1104"/>
    </location>
</feature>
<feature type="compositionally biased region" description="Basic and acidic residues" evidence="1">
    <location>
        <begin position="1750"/>
        <end position="1759"/>
    </location>
</feature>
<feature type="domain" description="C2" evidence="2">
    <location>
        <begin position="1372"/>
        <end position="1493"/>
    </location>
</feature>
<dbReference type="SUPFAM" id="SSF49562">
    <property type="entry name" value="C2 domain (Calcium/lipid-binding domain, CaLB)"/>
    <property type="match status" value="2"/>
</dbReference>
<dbReference type="GeneID" id="94828653"/>
<feature type="compositionally biased region" description="Low complexity" evidence="1">
    <location>
        <begin position="375"/>
        <end position="389"/>
    </location>
</feature>
<sequence>MRSRSNKSSAKSSAANRQFVESGAANYMKAKYLAIVSKLSSDFSQENIATPRTTEGYTIAAELVNKYFKKHNLQLSHYSYNNETNVILDNLDYANSRLSLPKSNEPLHEFLRIMKNSPHHKFHDIKLTKTLLSQVPNMIDHSTRNHFQQILVRAGEPSENFSESGSYISQNQSATYSYIYSSENEDDNFSQHSKSSSSKHSSEVDSQFSSGSSSKKIKTRSEPMSEYSRSGSRKSNASISSKKSSLSGKNKTESLSSESGRKESHISQVENSEYSVSSSSRRSRSSKHIRRVKSSSNVSDANDVSLQSDSSSSIKIKTRSEPKSEYSGSETSRKSSKSNISRKSREGSLKEKNETSSSSKGDHGIHISQNEKSEYSYISSSSRRSQSSSRHIRKLKSSSYSSNSELSDSLSSSPKGSLKSRNALLSESSSNGKDGNKSNSSKNKGNKKTNNKISSPSSSKRSESSNSRSSQKKINLAKRSPSEKGSSSSLKIFVDDRIFDPSSSSAKRKLEIAKCADFDQSKLNASKQYETPNDHSVSSYHLVLQPMSSTSTPNEKGRYSNEVDSPEFSNQRIVNRGATIDNDPQYTYTYMTEENSPIRKQAPLDNEYTYEYEEPTAELIALSPNKRAVTRKIQSPNNNGYSFNSPQKENDEYTYAYETNENLASYTYTYESPSSITQSTEYTYTYDEPSTSQVMEIDQHARINNNLKAVLNIRDQMLAENGEDGIYITPADKRVKSMSITNQEQLQILPASAKPKRIRRRPLNRKDGPERKKNSKLSARKENVLKKITMLKAQLDELQSTEIISDDYSYSTYETKENSKIASLQQKLAQAAGKKLVDEYDDGYTYTYADTESVIETATAEKIVQKPLLNMIRPEGAVVSIQAKEEPKVEEEEEIYEEKRPKLEISNAVRSESFQNPAPQQYLYPQQYPQQQYQYSQPQTYQQTSYRQQPQYQMSQPVNGSPSSYASYTELSTNTTPPSTVSPTSQSTTGASTLTASYFDESSTSESEIPVKKIIKKKKIVRVPKNSIQKVEEKPKVQPKKNEGKIVRKIESIPASKEIEDKEKKIKKIYRKVRVEKPKRNQSTPRKSPTQNIQPSLQERNASLSDEIDDTEFAHLNPVEAKKYAESHFPSPKKGIKKSSTSPTILKREISLQRNRKDSPKLGQAEETDQTDQGSYNPPSMVDDNTTPSNIETISAIASTPKDNNQNNSLNASPNHRIPGNLGESSEINSSESISSSSSSSNISLHTVPNEESHEVEAQTPSMSTLNPKVPERGDFKVKIDLLSISNVPDVDRYCVLYIERGGVAKKTPTVEQGNSQNFSDEYEFDIGSNKSNLILMLKKEDLINGDKLIGILQLDLLEFPLNETVDQWYNLTADSGIKLETKAHLVIRRTLPKEFKLTVEVSQSRGFEKCSPFCVARISNPNNNTNGLIHQTTTIQNTTNPQWHENMEFSVSDGNADNLELILVNAEANSALAKVVLPLNQLKLDESVMDWYEMQPFGEIQLGLKLTDFAKPGSPQKDQDKEEIVQSSSLLEYEPKKKALLSPLQKPISPIARAIIYESDEELKQLSDTYSDSDGDHPGICPSNFAIPEIKHPEQNKLSLTLAEILNRNHFQANEEIAEEEDSSEKHLLTDDSPLELISDDEETIARKLDQRFGNQNAGGDVDFDKGENVTFNLATLVQNNPAPKGRKRKSIKDSFDSFDSSGITLRDIELSSSEEAKKAKITKVNTQDTQNCIIGDLGMLYARRNQDKLRKEKERRNGSSFLESENTSSHTLYHSNSAALSNNTIPLNSENNSSLALYSDNEIVDFNKEQISNSFTSLNSSTSISGAGRKLNKNITKLLDKEHKRNVFSSANSPSVSDEQPLLSKEINKSLKIEDISNNFVSTTEQNSSLLSNIDFRPKQTTSLNRSFKMNEGIHSFNSSQSSPDRKSSSNETSSSPSDISKKITFENDSSLVSVDELNKKIKQCFKKEELSNHFTSDSNIHSPRKSSSSLAPVFTEEHTLKGQLHYPEEESDSEKVGTPEKLQNHNLSFSLSDSYEEESFNSDLNSPKRTNKLLQIRNMKNANKSKAEDSTSSSSSPVYVKSKNNEFEKDVNDGVSLLNEGISNKFNSSANEQSPKKFTSSEQPSQVSINTDIEKCLMKDDRSNAFHSTETTSQLSFNSNANQLFEDKSNSFDSTSLSTDDEDLERIRKESKNHASQQSQGKEQSINESFKKYNDNHDDVEEVKIFFSASNSDTNPNGSLNSSEILSTSSHKRPPKATPQSPWIMSIEVLDCPGIKFEHGLRFQFNFKKAKPSFDNLFYRQNKTLKFVIDDSDQFMEVGLKCDNKNISNMAIDIYDLPINKRIEYTYEMAPSFGHKDIVQVKLRIFINQ</sequence>